<sequence length="81" mass="9194">MGDNDQNVAIQSMTSCIFKETSVDSHVTKADKLRLQVRVYFFRRLSQSLLSGKRSRSAGHSPATQPEHQHQQRWQTSCSSS</sequence>
<gene>
    <name evidence="2" type="ORF">JOB18_024832</name>
</gene>
<dbReference type="Proteomes" id="UP000693946">
    <property type="component" value="Linkage Group LG9"/>
</dbReference>
<proteinExistence type="predicted"/>
<dbReference type="EMBL" id="JAGKHQ010000021">
    <property type="protein sequence ID" value="KAG7475145.1"/>
    <property type="molecule type" value="Genomic_DNA"/>
</dbReference>
<evidence type="ECO:0000313" key="2">
    <source>
        <dbReference type="EMBL" id="KAG7475145.1"/>
    </source>
</evidence>
<reference evidence="2 3" key="1">
    <citation type="journal article" date="2021" name="Sci. Rep.">
        <title>Chromosome anchoring in Senegalese sole (Solea senegalensis) reveals sex-associated markers and genome rearrangements in flatfish.</title>
        <authorList>
            <person name="Guerrero-Cozar I."/>
            <person name="Gomez-Garrido J."/>
            <person name="Berbel C."/>
            <person name="Martinez-Blanch J.F."/>
            <person name="Alioto T."/>
            <person name="Claros M.G."/>
            <person name="Gagnaire P.A."/>
            <person name="Manchado M."/>
        </authorList>
    </citation>
    <scope>NUCLEOTIDE SEQUENCE [LARGE SCALE GENOMIC DNA]</scope>
    <source>
        <strain evidence="2">Sse05_10M</strain>
    </source>
</reference>
<feature type="compositionally biased region" description="Polar residues" evidence="1">
    <location>
        <begin position="62"/>
        <end position="81"/>
    </location>
</feature>
<accession>A0AAV6PV45</accession>
<protein>
    <submittedName>
        <fullName evidence="2">Uncharacterized protein</fullName>
    </submittedName>
</protein>
<keyword evidence="3" id="KW-1185">Reference proteome</keyword>
<evidence type="ECO:0000256" key="1">
    <source>
        <dbReference type="SAM" id="MobiDB-lite"/>
    </source>
</evidence>
<feature type="region of interest" description="Disordered" evidence="1">
    <location>
        <begin position="50"/>
        <end position="81"/>
    </location>
</feature>
<evidence type="ECO:0000313" key="3">
    <source>
        <dbReference type="Proteomes" id="UP000693946"/>
    </source>
</evidence>
<dbReference type="AlphaFoldDB" id="A0AAV6PV45"/>
<organism evidence="2 3">
    <name type="scientific">Solea senegalensis</name>
    <name type="common">Senegalese sole</name>
    <dbReference type="NCBI Taxonomy" id="28829"/>
    <lineage>
        <taxon>Eukaryota</taxon>
        <taxon>Metazoa</taxon>
        <taxon>Chordata</taxon>
        <taxon>Craniata</taxon>
        <taxon>Vertebrata</taxon>
        <taxon>Euteleostomi</taxon>
        <taxon>Actinopterygii</taxon>
        <taxon>Neopterygii</taxon>
        <taxon>Teleostei</taxon>
        <taxon>Neoteleostei</taxon>
        <taxon>Acanthomorphata</taxon>
        <taxon>Carangaria</taxon>
        <taxon>Pleuronectiformes</taxon>
        <taxon>Pleuronectoidei</taxon>
        <taxon>Soleidae</taxon>
        <taxon>Solea</taxon>
    </lineage>
</organism>
<name>A0AAV6PV45_SOLSE</name>
<comment type="caution">
    <text evidence="2">The sequence shown here is derived from an EMBL/GenBank/DDBJ whole genome shotgun (WGS) entry which is preliminary data.</text>
</comment>